<dbReference type="GO" id="GO:0031267">
    <property type="term" value="F:small GTPase binding"/>
    <property type="evidence" value="ECO:0007669"/>
    <property type="project" value="InterPro"/>
</dbReference>
<keyword evidence="8" id="KW-0539">Nucleus</keyword>
<dbReference type="InterPro" id="IPR001494">
    <property type="entry name" value="Importin-beta_N"/>
</dbReference>
<dbReference type="FunFam" id="1.25.10.10:FF:000057">
    <property type="entry name" value="Exportin-2 isoform 1"/>
    <property type="match status" value="1"/>
</dbReference>
<dbReference type="GO" id="GO:0005635">
    <property type="term" value="C:nuclear envelope"/>
    <property type="evidence" value="ECO:0007669"/>
    <property type="project" value="TreeGrafter"/>
</dbReference>
<keyword evidence="5" id="KW-0813">Transport</keyword>
<reference evidence="11 12" key="1">
    <citation type="submission" date="2024-03" db="EMBL/GenBank/DDBJ databases">
        <title>Adaptation during the transition from Ophiocordyceps entomopathogen to insect associate is accompanied by gene loss and intensified selection.</title>
        <authorList>
            <person name="Ward C.M."/>
            <person name="Onetto C.A."/>
            <person name="Borneman A.R."/>
        </authorList>
    </citation>
    <scope>NUCLEOTIDE SEQUENCE [LARGE SCALE GENOMIC DNA]</scope>
    <source>
        <strain evidence="11">AWRI1</strain>
        <tissue evidence="11">Single Adult Female</tissue>
    </source>
</reference>
<dbReference type="AlphaFoldDB" id="A0AAN9TD84"/>
<evidence type="ECO:0000256" key="5">
    <source>
        <dbReference type="ARBA" id="ARBA00022448"/>
    </source>
</evidence>
<evidence type="ECO:0000256" key="3">
    <source>
        <dbReference type="ARBA" id="ARBA00008669"/>
    </source>
</evidence>
<evidence type="ECO:0000256" key="2">
    <source>
        <dbReference type="ARBA" id="ARBA00004496"/>
    </source>
</evidence>
<evidence type="ECO:0000259" key="10">
    <source>
        <dbReference type="PROSITE" id="PS50166"/>
    </source>
</evidence>
<dbReference type="Pfam" id="PF08506">
    <property type="entry name" value="Cse1"/>
    <property type="match status" value="1"/>
</dbReference>
<dbReference type="PROSITE" id="PS50166">
    <property type="entry name" value="IMPORTIN_B_NT"/>
    <property type="match status" value="1"/>
</dbReference>
<dbReference type="InterPro" id="IPR016024">
    <property type="entry name" value="ARM-type_fold"/>
</dbReference>
<dbReference type="EMBL" id="JBBCAQ010000032">
    <property type="protein sequence ID" value="KAK7583970.1"/>
    <property type="molecule type" value="Genomic_DNA"/>
</dbReference>
<comment type="similarity">
    <text evidence="3">Belongs to the XPO2/CSE1 family.</text>
</comment>
<dbReference type="GO" id="GO:0005049">
    <property type="term" value="F:nuclear export signal receptor activity"/>
    <property type="evidence" value="ECO:0007669"/>
    <property type="project" value="TreeGrafter"/>
</dbReference>
<dbReference type="PANTHER" id="PTHR10997:SF8">
    <property type="entry name" value="EXPORTIN-2"/>
    <property type="match status" value="1"/>
</dbReference>
<evidence type="ECO:0000256" key="8">
    <source>
        <dbReference type="ARBA" id="ARBA00023242"/>
    </source>
</evidence>
<evidence type="ECO:0000313" key="11">
    <source>
        <dbReference type="EMBL" id="KAK7583970.1"/>
    </source>
</evidence>
<dbReference type="Proteomes" id="UP001367676">
    <property type="component" value="Unassembled WGS sequence"/>
</dbReference>
<sequence>MEITDQNLVTLSEFLAKTLSPDVAIRKPAEQFLQSLDRNQNYPILLLKVIQKDSFNMTIRISASVVFKNYIKRNWKIEDGEDYICQQDRDAIKTYIVDLMLSSPEAIQKQLSDAVSIIGKYDFPDKWPGLLDEMIRKFSTGDFNVINGVLRTGHSLFKKYRYEFKSQQLWTEIKFVLDSFSKPLTDLFVATMQLTETQTSPEVLSIVFNSLLMISKIFYSLNYQDLPEFFEDNMAVWMNNFHVLLTGNYAALVTANDDEEAGIIEQLRSQICENLVMYAQKYDEEFAPHLPRFVDDIWNLLMALGAQTKYDILVSNAMTFLSTVADRKQYQHLFADAKVLGSICEKVIFPNIQFRTSDEELFEDNPDEYIRRDIEGSDVDTRRRAACDLVKVLTRYFEQEIKQIFVTYVKEMLQTYMTTPARWQCKNAAIFLVTSLESRGQTQKFGVTQISNLVNLNEFAVQHILPELQKANVNELPVIKADCIRYLMTFRNILPKEVIISSLPLLTQHLVADSKVVHTYAASCIEKILLIRDPTTGKSIVDADILMTLAEKQLEGLFIALTKQGSGENEYVMKAILRTLFVLNDKVMPFLEKVLTQLIIKLQAVAKNPSNPQFNHALFETIALCIKIVCSARPAEVGAFEIALFPVFQIILQNDVLEFLPYVFQLLSMLLEYRVKGEPIPLPYFELYQFLFMPVLWERSGNVHPLVRLLAAYITRMNPTEMQSNLQLNSVLGVFEKLVSSKAHDHEGLFLLRTLTENCPNELLEPTRKSVFIILLKRLSSNKTIKFIKGLSVYLSFFMITHGVTNLITLLDSIQKDLFLQTLEKVLLHEEATGTALVEKKIIVAGLTRLLCEADDLIVGPNARFWPFILKQILKTVSKTDESAKVEEEVILALPGDGGYEVVYSKLIYASKPEYDPLQGVGDISHYFANNLATLSNKHPGRLLPLISNKLNEEEAQLLKNILSAANIQLT</sequence>
<evidence type="ECO:0000256" key="9">
    <source>
        <dbReference type="ARBA" id="ARBA00030693"/>
    </source>
</evidence>
<evidence type="ECO:0000256" key="4">
    <source>
        <dbReference type="ARBA" id="ARBA00018945"/>
    </source>
</evidence>
<proteinExistence type="inferred from homology"/>
<protein>
    <recommendedName>
        <fullName evidence="4">Exportin-2</fullName>
    </recommendedName>
    <alternativeName>
        <fullName evidence="9">Importin-alpha re-exporter</fullName>
    </alternativeName>
</protein>
<dbReference type="InterPro" id="IPR013713">
    <property type="entry name" value="XPO2_central"/>
</dbReference>
<dbReference type="Gene3D" id="1.25.10.10">
    <property type="entry name" value="Leucine-rich Repeat Variant"/>
    <property type="match status" value="1"/>
</dbReference>
<evidence type="ECO:0000256" key="1">
    <source>
        <dbReference type="ARBA" id="ARBA00004123"/>
    </source>
</evidence>
<dbReference type="GO" id="GO:0005829">
    <property type="term" value="C:cytosol"/>
    <property type="evidence" value="ECO:0007669"/>
    <property type="project" value="TreeGrafter"/>
</dbReference>
<dbReference type="GO" id="GO:0006606">
    <property type="term" value="P:protein import into nucleus"/>
    <property type="evidence" value="ECO:0007669"/>
    <property type="project" value="TreeGrafter"/>
</dbReference>
<evidence type="ECO:0000256" key="7">
    <source>
        <dbReference type="ARBA" id="ARBA00022927"/>
    </source>
</evidence>
<comment type="subcellular location">
    <subcellularLocation>
        <location evidence="2">Cytoplasm</location>
    </subcellularLocation>
    <subcellularLocation>
        <location evidence="1">Nucleus</location>
    </subcellularLocation>
</comment>
<keyword evidence="6" id="KW-0963">Cytoplasm</keyword>
<dbReference type="SMART" id="SM00913">
    <property type="entry name" value="IBN_N"/>
    <property type="match status" value="1"/>
</dbReference>
<keyword evidence="7" id="KW-0653">Protein transport</keyword>
<name>A0AAN9TD84_9HEMI</name>
<dbReference type="Pfam" id="PF03378">
    <property type="entry name" value="CAS_CSE1"/>
    <property type="match status" value="1"/>
</dbReference>
<dbReference type="PANTHER" id="PTHR10997">
    <property type="entry name" value="IMPORTIN-7, 8, 11"/>
    <property type="match status" value="1"/>
</dbReference>
<organism evidence="11 12">
    <name type="scientific">Parthenolecanium corni</name>
    <dbReference type="NCBI Taxonomy" id="536013"/>
    <lineage>
        <taxon>Eukaryota</taxon>
        <taxon>Metazoa</taxon>
        <taxon>Ecdysozoa</taxon>
        <taxon>Arthropoda</taxon>
        <taxon>Hexapoda</taxon>
        <taxon>Insecta</taxon>
        <taxon>Pterygota</taxon>
        <taxon>Neoptera</taxon>
        <taxon>Paraneoptera</taxon>
        <taxon>Hemiptera</taxon>
        <taxon>Sternorrhyncha</taxon>
        <taxon>Coccoidea</taxon>
        <taxon>Coccidae</taxon>
        <taxon>Parthenolecanium</taxon>
    </lineage>
</organism>
<evidence type="ECO:0000313" key="12">
    <source>
        <dbReference type="Proteomes" id="UP001367676"/>
    </source>
</evidence>
<comment type="caution">
    <text evidence="11">The sequence shown here is derived from an EMBL/GenBank/DDBJ whole genome shotgun (WGS) entry which is preliminary data.</text>
</comment>
<gene>
    <name evidence="11" type="ORF">V9T40_004933</name>
</gene>
<dbReference type="InterPro" id="IPR011989">
    <property type="entry name" value="ARM-like"/>
</dbReference>
<keyword evidence="12" id="KW-1185">Reference proteome</keyword>
<dbReference type="InterPro" id="IPR005043">
    <property type="entry name" value="XPO2_C"/>
</dbReference>
<dbReference type="SUPFAM" id="SSF48371">
    <property type="entry name" value="ARM repeat"/>
    <property type="match status" value="1"/>
</dbReference>
<accession>A0AAN9TD84</accession>
<dbReference type="Pfam" id="PF03810">
    <property type="entry name" value="IBN_N"/>
    <property type="match status" value="1"/>
</dbReference>
<dbReference type="GO" id="GO:0006611">
    <property type="term" value="P:protein export from nucleus"/>
    <property type="evidence" value="ECO:0007669"/>
    <property type="project" value="TreeGrafter"/>
</dbReference>
<evidence type="ECO:0000256" key="6">
    <source>
        <dbReference type="ARBA" id="ARBA00022490"/>
    </source>
</evidence>
<feature type="domain" description="Importin N-terminal" evidence="10">
    <location>
        <begin position="29"/>
        <end position="102"/>
    </location>
</feature>